<name>A0A7J6Q9Z6_PEROL</name>
<reference evidence="2 3" key="1">
    <citation type="submission" date="2020-04" db="EMBL/GenBank/DDBJ databases">
        <title>Perkinsus olseni comparative genomics.</title>
        <authorList>
            <person name="Bogema D.R."/>
        </authorList>
    </citation>
    <scope>NUCLEOTIDE SEQUENCE [LARGE SCALE GENOMIC DNA]</scope>
    <source>
        <strain evidence="2">ATCC PRA-205</strain>
    </source>
</reference>
<evidence type="ECO:0000313" key="2">
    <source>
        <dbReference type="EMBL" id="KAF4705163.1"/>
    </source>
</evidence>
<gene>
    <name evidence="2" type="ORF">FOZ62_020547</name>
</gene>
<protein>
    <submittedName>
        <fullName evidence="2">Uncharacterized protein</fullName>
    </submittedName>
</protein>
<dbReference type="Proteomes" id="UP000574390">
    <property type="component" value="Unassembled WGS sequence"/>
</dbReference>
<organism evidence="2 3">
    <name type="scientific">Perkinsus olseni</name>
    <name type="common">Perkinsus atlanticus</name>
    <dbReference type="NCBI Taxonomy" id="32597"/>
    <lineage>
        <taxon>Eukaryota</taxon>
        <taxon>Sar</taxon>
        <taxon>Alveolata</taxon>
        <taxon>Perkinsozoa</taxon>
        <taxon>Perkinsea</taxon>
        <taxon>Perkinsida</taxon>
        <taxon>Perkinsidae</taxon>
        <taxon>Perkinsus</taxon>
    </lineage>
</organism>
<proteinExistence type="predicted"/>
<feature type="non-terminal residue" evidence="2">
    <location>
        <position position="101"/>
    </location>
</feature>
<accession>A0A7J6Q9Z6</accession>
<sequence length="101" mass="11631">MSTAPSKEVLECYYCDYKSRKDNFRLYDHFAKRHPGMPERYKAEKGQRSLTDMFQSHPKKRTFSEREAQEQGPVMRGPGGSRGSHEPEEDPPAQLEAPALD</sequence>
<comment type="caution">
    <text evidence="2">The sequence shown here is derived from an EMBL/GenBank/DDBJ whole genome shotgun (WGS) entry which is preliminary data.</text>
</comment>
<dbReference type="AlphaFoldDB" id="A0A7J6Q9Z6"/>
<dbReference type="EMBL" id="JABANM010031097">
    <property type="protein sequence ID" value="KAF4705163.1"/>
    <property type="molecule type" value="Genomic_DNA"/>
</dbReference>
<evidence type="ECO:0000256" key="1">
    <source>
        <dbReference type="SAM" id="MobiDB-lite"/>
    </source>
</evidence>
<evidence type="ECO:0000313" key="3">
    <source>
        <dbReference type="Proteomes" id="UP000574390"/>
    </source>
</evidence>
<feature type="region of interest" description="Disordered" evidence="1">
    <location>
        <begin position="40"/>
        <end position="101"/>
    </location>
</feature>